<dbReference type="PRINTS" id="PR00080">
    <property type="entry name" value="SDRFAMILY"/>
</dbReference>
<dbReference type="PANTHER" id="PTHR24321:SF8">
    <property type="entry name" value="ESTRADIOL 17-BETA-DEHYDROGENASE 8-RELATED"/>
    <property type="match status" value="1"/>
</dbReference>
<organism evidence="3 4">
    <name type="scientific">Heterostelium pallidum (strain ATCC 26659 / Pp 5 / PN500)</name>
    <name type="common">Cellular slime mold</name>
    <name type="synonym">Polysphondylium pallidum</name>
    <dbReference type="NCBI Taxonomy" id="670386"/>
    <lineage>
        <taxon>Eukaryota</taxon>
        <taxon>Amoebozoa</taxon>
        <taxon>Evosea</taxon>
        <taxon>Eumycetozoa</taxon>
        <taxon>Dictyostelia</taxon>
        <taxon>Acytosteliales</taxon>
        <taxon>Acytosteliaceae</taxon>
        <taxon>Heterostelium</taxon>
    </lineage>
</organism>
<name>D3BHM9_HETP5</name>
<dbReference type="STRING" id="670386.D3BHM9"/>
<dbReference type="InterPro" id="IPR002347">
    <property type="entry name" value="SDR_fam"/>
</dbReference>
<dbReference type="NCBIfam" id="NF005559">
    <property type="entry name" value="PRK07231.1"/>
    <property type="match status" value="1"/>
</dbReference>
<dbReference type="Pfam" id="PF13561">
    <property type="entry name" value="adh_short_C2"/>
    <property type="match status" value="1"/>
</dbReference>
<evidence type="ECO:0000313" key="3">
    <source>
        <dbReference type="EMBL" id="EFA79206.1"/>
    </source>
</evidence>
<evidence type="ECO:0000256" key="2">
    <source>
        <dbReference type="ARBA" id="ARBA00023002"/>
    </source>
</evidence>
<dbReference type="GeneID" id="31363513"/>
<keyword evidence="2" id="KW-0560">Oxidoreductase</keyword>
<dbReference type="PANTHER" id="PTHR24321">
    <property type="entry name" value="DEHYDROGENASES, SHORT CHAIN"/>
    <property type="match status" value="1"/>
</dbReference>
<dbReference type="InParanoid" id="D3BHM9"/>
<dbReference type="SUPFAM" id="SSF51735">
    <property type="entry name" value="NAD(P)-binding Rossmann-fold domains"/>
    <property type="match status" value="1"/>
</dbReference>
<accession>D3BHM9</accession>
<protein>
    <submittedName>
        <fullName evidence="3">Short-chain dehydrogenase/reductase family protein</fullName>
    </submittedName>
</protein>
<dbReference type="FunFam" id="3.40.50.720:FF:000084">
    <property type="entry name" value="Short-chain dehydrogenase reductase"/>
    <property type="match status" value="1"/>
</dbReference>
<reference evidence="3 4" key="1">
    <citation type="journal article" date="2011" name="Genome Res.">
        <title>Phylogeny-wide analysis of social amoeba genomes highlights ancient origins for complex intercellular communication.</title>
        <authorList>
            <person name="Heidel A.J."/>
            <person name="Lawal H.M."/>
            <person name="Felder M."/>
            <person name="Schilde C."/>
            <person name="Helps N.R."/>
            <person name="Tunggal B."/>
            <person name="Rivero F."/>
            <person name="John U."/>
            <person name="Schleicher M."/>
            <person name="Eichinger L."/>
            <person name="Platzer M."/>
            <person name="Noegel A.A."/>
            <person name="Schaap P."/>
            <person name="Gloeckner G."/>
        </authorList>
    </citation>
    <scope>NUCLEOTIDE SEQUENCE [LARGE SCALE GENOMIC DNA]</scope>
    <source>
        <strain evidence="4">ATCC 26659 / Pp 5 / PN500</strain>
    </source>
</reference>
<dbReference type="AlphaFoldDB" id="D3BHM9"/>
<dbReference type="OMA" id="HGNAGQI"/>
<sequence length="250" mass="26517">MEGKVVVVTGGASGIGRAICLELAKKNAKVVVADVNSSMDTIMLMKQANDSVQVVEAICDISNAEQVNAMVQTAIDQFGRIDCAVNNAGILGMMARIGEYEESMFNKMIDINIKGTWNCIRAQVRAMEKQGAGKYSIVNVSSIAGVLAFPYNSAYSCVKHALLGLTKSTAAEYGSSGIRCNAVLPGASDTPMLRSYVPTEEAVAGLKAITPLHRFSDPEEIAKPILFLLSEESSYVTGQNLIVDGGLSVV</sequence>
<keyword evidence="4" id="KW-1185">Reference proteome</keyword>
<dbReference type="InterPro" id="IPR036291">
    <property type="entry name" value="NAD(P)-bd_dom_sf"/>
</dbReference>
<evidence type="ECO:0000313" key="4">
    <source>
        <dbReference type="Proteomes" id="UP000001396"/>
    </source>
</evidence>
<dbReference type="RefSeq" id="XP_020431327.1">
    <property type="nucleotide sequence ID" value="XM_020578863.1"/>
</dbReference>
<dbReference type="EMBL" id="ADBJ01000036">
    <property type="protein sequence ID" value="EFA79206.1"/>
    <property type="molecule type" value="Genomic_DNA"/>
</dbReference>
<gene>
    <name evidence="3" type="ORF">PPL_08034</name>
</gene>
<dbReference type="CDD" id="cd05233">
    <property type="entry name" value="SDR_c"/>
    <property type="match status" value="1"/>
</dbReference>
<dbReference type="PRINTS" id="PR00081">
    <property type="entry name" value="GDHRDH"/>
</dbReference>
<dbReference type="Gene3D" id="3.40.50.720">
    <property type="entry name" value="NAD(P)-binding Rossmann-like Domain"/>
    <property type="match status" value="1"/>
</dbReference>
<dbReference type="Proteomes" id="UP000001396">
    <property type="component" value="Unassembled WGS sequence"/>
</dbReference>
<comment type="caution">
    <text evidence="3">The sequence shown here is derived from an EMBL/GenBank/DDBJ whole genome shotgun (WGS) entry which is preliminary data.</text>
</comment>
<proteinExistence type="inferred from homology"/>
<dbReference type="GO" id="GO:0016491">
    <property type="term" value="F:oxidoreductase activity"/>
    <property type="evidence" value="ECO:0007669"/>
    <property type="project" value="UniProtKB-KW"/>
</dbReference>
<evidence type="ECO:0000256" key="1">
    <source>
        <dbReference type="ARBA" id="ARBA00006484"/>
    </source>
</evidence>
<comment type="similarity">
    <text evidence="1">Belongs to the short-chain dehydrogenases/reductases (SDR) family.</text>
</comment>